<dbReference type="GeneTree" id="ENSGT00510000046986"/>
<evidence type="ECO:0000256" key="16">
    <source>
        <dbReference type="ARBA" id="ARBA00054012"/>
    </source>
</evidence>
<evidence type="ECO:0000256" key="3">
    <source>
        <dbReference type="ARBA" id="ARBA00022448"/>
    </source>
</evidence>
<keyword evidence="21" id="KW-1185">Reference proteome</keyword>
<keyword evidence="14" id="KW-0066">ATP synthesis</keyword>
<dbReference type="PANTHER" id="PTHR13080">
    <property type="entry name" value="ATP SYNTHASE F CHAIN, MITOCHONDRIAL-RELATED"/>
    <property type="match status" value="1"/>
</dbReference>
<evidence type="ECO:0000256" key="9">
    <source>
        <dbReference type="ARBA" id="ARBA00022989"/>
    </source>
</evidence>
<evidence type="ECO:0000256" key="17">
    <source>
        <dbReference type="ARBA" id="ARBA00064647"/>
    </source>
</evidence>
<evidence type="ECO:0000256" key="11">
    <source>
        <dbReference type="ARBA" id="ARBA00023065"/>
    </source>
</evidence>
<evidence type="ECO:0000256" key="1">
    <source>
        <dbReference type="ARBA" id="ARBA00004434"/>
    </source>
</evidence>
<protein>
    <recommendedName>
        <fullName evidence="18">ATP synthase F(0) complex subunit f, mitochondrial</fullName>
    </recommendedName>
    <alternativeName>
        <fullName evidence="15">ATP synthase membrane subunit f</fullName>
    </alternativeName>
</protein>
<keyword evidence="8" id="KW-0999">Mitochondrion inner membrane</keyword>
<evidence type="ECO:0000256" key="14">
    <source>
        <dbReference type="ARBA" id="ARBA00023310"/>
    </source>
</evidence>
<dbReference type="GO" id="GO:0005743">
    <property type="term" value="C:mitochondrial inner membrane"/>
    <property type="evidence" value="ECO:0007669"/>
    <property type="project" value="UniProtKB-SubCell"/>
</dbReference>
<name>A0A8C4MCP7_EQUAS</name>
<evidence type="ECO:0000256" key="15">
    <source>
        <dbReference type="ARBA" id="ARBA00032201"/>
    </source>
</evidence>
<dbReference type="GO" id="GO:0045259">
    <property type="term" value="C:proton-transporting ATP synthase complex"/>
    <property type="evidence" value="ECO:0007669"/>
    <property type="project" value="UniProtKB-KW"/>
</dbReference>
<dbReference type="OMA" id="RSILMWD"/>
<evidence type="ECO:0000256" key="2">
    <source>
        <dbReference type="ARBA" id="ARBA00005895"/>
    </source>
</evidence>
<accession>A0A8C4MCP7</accession>
<keyword evidence="5" id="KW-0597">Phosphoprotein</keyword>
<evidence type="ECO:0000256" key="10">
    <source>
        <dbReference type="ARBA" id="ARBA00022990"/>
    </source>
</evidence>
<evidence type="ECO:0000256" key="8">
    <source>
        <dbReference type="ARBA" id="ARBA00022792"/>
    </source>
</evidence>
<proteinExistence type="inferred from homology"/>
<dbReference type="Proteomes" id="UP000694387">
    <property type="component" value="Chromosome 2"/>
</dbReference>
<reference evidence="20 21" key="1">
    <citation type="journal article" date="2020" name="Nat. Commun.">
        <title>Donkey genomes provide new insights into domestication and selection for coat color.</title>
        <authorList>
            <person name="Wang"/>
            <person name="C."/>
            <person name="Li"/>
            <person name="H."/>
            <person name="Guo"/>
            <person name="Y."/>
            <person name="Huang"/>
            <person name="J."/>
            <person name="Sun"/>
            <person name="Y."/>
            <person name="Min"/>
            <person name="J."/>
            <person name="Wang"/>
            <person name="J."/>
            <person name="Fang"/>
            <person name="X."/>
            <person name="Zhao"/>
            <person name="Z."/>
            <person name="Wang"/>
            <person name="S."/>
            <person name="Zhang"/>
            <person name="Y."/>
            <person name="Liu"/>
            <person name="Q."/>
            <person name="Jiang"/>
            <person name="Q."/>
            <person name="Wang"/>
            <person name="X."/>
            <person name="Guo"/>
            <person name="Y."/>
            <person name="Yang"/>
            <person name="C."/>
            <person name="Wang"/>
            <person name="Y."/>
            <person name="Tian"/>
            <person name="F."/>
            <person name="Zhuang"/>
            <person name="G."/>
            <person name="Fan"/>
            <person name="Y."/>
            <person name="Gao"/>
            <person name="Q."/>
            <person name="Li"/>
            <person name="Y."/>
            <person name="Ju"/>
            <person name="Z."/>
            <person name="Li"/>
            <person name="J."/>
            <person name="Li"/>
            <person name="R."/>
            <person name="Hou"/>
            <person name="M."/>
            <person name="Yang"/>
            <person name="G."/>
            <person name="Liu"/>
            <person name="G."/>
            <person name="Liu"/>
            <person name="W."/>
            <person name="Guo"/>
            <person name="J."/>
            <person name="Pan"/>
            <person name="S."/>
            <person name="Fan"/>
            <person name="G."/>
            <person name="Zhang"/>
            <person name="W."/>
            <person name="Zhang"/>
            <person name="R."/>
            <person name="Yu"/>
            <person name="J."/>
            <person name="Zhang"/>
            <person name="X."/>
            <person name="Yin"/>
            <person name="Q."/>
            <person name="Ji"/>
            <person name="C."/>
            <person name="Jin"/>
            <person name="Y."/>
            <person name="Yue"/>
            <person name="G."/>
            <person name="Liu"/>
            <person name="M."/>
            <person name="Xu"/>
            <person name="J."/>
            <person name="Liu"/>
            <person name="S."/>
            <person name="Jordana"/>
            <person name="J."/>
            <person name="Noce"/>
            <person name="A."/>
            <person name="Amills"/>
            <person name="M."/>
            <person name="Wu"/>
            <person name="D.D."/>
            <person name="Li"/>
            <person name="S."/>
            <person name="Zhou"/>
            <person name="X. and Zhong"/>
            <person name="J."/>
        </authorList>
    </citation>
    <scope>NUCLEOTIDE SEQUENCE [LARGE SCALE GENOMIC DNA]</scope>
</reference>
<feature type="transmembrane region" description="Helical" evidence="19">
    <location>
        <begin position="42"/>
        <end position="61"/>
    </location>
</feature>
<evidence type="ECO:0000256" key="18">
    <source>
        <dbReference type="ARBA" id="ARBA00070733"/>
    </source>
</evidence>
<dbReference type="InterPro" id="IPR019344">
    <property type="entry name" value="F1F0-ATPsyn_F_prd"/>
</dbReference>
<evidence type="ECO:0000256" key="19">
    <source>
        <dbReference type="SAM" id="Phobius"/>
    </source>
</evidence>
<reference evidence="20" key="2">
    <citation type="submission" date="2025-08" db="UniProtKB">
        <authorList>
            <consortium name="Ensembl"/>
        </authorList>
    </citation>
    <scope>IDENTIFICATION</scope>
</reference>
<comment type="subunit">
    <text evidence="17">Component of the ATP synthase complex composed at least of ATP5F1A/subunit alpha, ATP5F1B/subunit beta, ATP5MC1/subunit c (homooctomer), MT-ATP6/subunit a, MT-ATP8/subunit 8, ATP5ME/subunit e, ATP5MF/subunit f, ATP5MG/subunit g, ATP5MK/subunit k, ATP5MJ/subunit j, ATP5F1C/subunit gamma, ATP5F1D/subunit delta, ATP5F1E/subunit epsilon, ATP5PF/subunit F6, ATP5PB/subunit b, ATP5PD/subunit d, ATP5PO/subunit OSCP. ATP synthase complex consists of a soluble F(1) head domain (subunits alpha(3) and beta(3)) - the catalytic core - and a membrane F(0) domain - the membrane proton channel (subunits c, a, 8, e, f, g, k and j). These two domains are linked by a central stalk (subunits gamma, delta, and epsilon) rotating inside the F1 region and a stationary peripheral stalk (subunits F6, b, d, and OSCP).</text>
</comment>
<evidence type="ECO:0000256" key="5">
    <source>
        <dbReference type="ARBA" id="ARBA00022553"/>
    </source>
</evidence>
<evidence type="ECO:0000313" key="20">
    <source>
        <dbReference type="Ensembl" id="ENSEASP00005021974.1"/>
    </source>
</evidence>
<comment type="similarity">
    <text evidence="2">Belongs to the ATPase F chain family.</text>
</comment>
<evidence type="ECO:0000256" key="6">
    <source>
        <dbReference type="ARBA" id="ARBA00022692"/>
    </source>
</evidence>
<keyword evidence="7" id="KW-0375">Hydrogen ion transport</keyword>
<keyword evidence="6 19" id="KW-0812">Transmembrane</keyword>
<evidence type="ECO:0000256" key="13">
    <source>
        <dbReference type="ARBA" id="ARBA00023136"/>
    </source>
</evidence>
<sequence>MNVKIEELPRSILMWDFIPKGITGVFQRGSYRYYNKYVNKKGSLTGVSMVLAVYVLFNYILPFLQGTQT</sequence>
<dbReference type="GO" id="GO:0046933">
    <property type="term" value="F:proton-transporting ATP synthase activity, rotational mechanism"/>
    <property type="evidence" value="ECO:0007669"/>
    <property type="project" value="TreeGrafter"/>
</dbReference>
<dbReference type="AlphaFoldDB" id="A0A8C4MCP7"/>
<dbReference type="PANTHER" id="PTHR13080:SF16">
    <property type="entry name" value="ATP SYNTHASE SUBUNIT F, MITOCHONDRIAL"/>
    <property type="match status" value="1"/>
</dbReference>
<comment type="subcellular location">
    <subcellularLocation>
        <location evidence="1">Mitochondrion inner membrane</location>
        <topology evidence="1">Single-pass membrane protein</topology>
    </subcellularLocation>
</comment>
<keyword evidence="4" id="KW-0138">CF(0)</keyword>
<keyword evidence="12" id="KW-0496">Mitochondrion</keyword>
<keyword evidence="3" id="KW-0813">Transport</keyword>
<evidence type="ECO:0000256" key="4">
    <source>
        <dbReference type="ARBA" id="ARBA00022547"/>
    </source>
</evidence>
<dbReference type="Ensembl" id="ENSEAST00005023836.2">
    <property type="protein sequence ID" value="ENSEASP00005021974.1"/>
    <property type="gene ID" value="ENSEASG00005014993.2"/>
</dbReference>
<evidence type="ECO:0000256" key="7">
    <source>
        <dbReference type="ARBA" id="ARBA00022781"/>
    </source>
</evidence>
<organism evidence="20 21">
    <name type="scientific">Equus asinus</name>
    <name type="common">Donkey</name>
    <name type="synonym">Equus africanus asinus</name>
    <dbReference type="NCBI Taxonomy" id="9793"/>
    <lineage>
        <taxon>Eukaryota</taxon>
        <taxon>Metazoa</taxon>
        <taxon>Chordata</taxon>
        <taxon>Craniata</taxon>
        <taxon>Vertebrata</taxon>
        <taxon>Euteleostomi</taxon>
        <taxon>Mammalia</taxon>
        <taxon>Eutheria</taxon>
        <taxon>Laurasiatheria</taxon>
        <taxon>Perissodactyla</taxon>
        <taxon>Equidae</taxon>
        <taxon>Equus</taxon>
    </lineage>
</organism>
<evidence type="ECO:0000256" key="12">
    <source>
        <dbReference type="ARBA" id="ARBA00023128"/>
    </source>
</evidence>
<keyword evidence="11" id="KW-0406">Ion transport</keyword>
<evidence type="ECO:0000313" key="21">
    <source>
        <dbReference type="Proteomes" id="UP000694387"/>
    </source>
</evidence>
<dbReference type="GO" id="GO:0042776">
    <property type="term" value="P:proton motive force-driven mitochondrial ATP synthesis"/>
    <property type="evidence" value="ECO:0007669"/>
    <property type="project" value="TreeGrafter"/>
</dbReference>
<reference evidence="20" key="3">
    <citation type="submission" date="2025-09" db="UniProtKB">
        <authorList>
            <consortium name="Ensembl"/>
        </authorList>
    </citation>
    <scope>IDENTIFICATION</scope>
</reference>
<comment type="function">
    <text evidence="16">Subunit f, of the mitochondrial membrane ATP synthase complex (F(1)F(0) ATP synthase or Complex V) that produces ATP from ADP in the presence of a proton gradient across the membrane which is generated by electron transport complexes of the respiratory chain. ATP synthase complex consist of a soluble F(1) head domain - the catalytic core - and a membrane F(1) domain - the membrane proton channel. These two domains are linked by a central stalk rotating inside the F(1) region and a stationary peripheral stalk. During catalysis, ATP synthesis in the catalytic domain of F(1) is coupled via a rotary mechanism of the central stalk subunits to proton translocation. In vivo, can only synthesize ATP although its ATP hydrolase activity can be activated artificially in vitro. Part of the complex F(0) domain.</text>
</comment>
<keyword evidence="13 19" id="KW-0472">Membrane</keyword>
<keyword evidence="9 19" id="KW-1133">Transmembrane helix</keyword>
<keyword evidence="10" id="KW-0007">Acetylation</keyword>